<feature type="transmembrane region" description="Helical" evidence="2">
    <location>
        <begin position="7"/>
        <end position="29"/>
    </location>
</feature>
<feature type="transmembrane region" description="Helical" evidence="2">
    <location>
        <begin position="144"/>
        <end position="162"/>
    </location>
</feature>
<keyword evidence="2" id="KW-0812">Transmembrane</keyword>
<reference evidence="4 5" key="1">
    <citation type="journal article" date="2014" name="Genome Announc.">
        <title>Draft Genome Sequence of the Antitrypanosomally Active Sponge-Associated Bacterium Actinokineospora sp. Strain EG49.</title>
        <authorList>
            <person name="Harjes J."/>
            <person name="Ryu T."/>
            <person name="Abdelmohsen U.R."/>
            <person name="Moitinho-Silva L."/>
            <person name="Horn H."/>
            <person name="Ravasi T."/>
            <person name="Hentschel U."/>
        </authorList>
    </citation>
    <scope>NUCLEOTIDE SEQUENCE [LARGE SCALE GENOMIC DNA]</scope>
    <source>
        <strain evidence="4 5">EG49</strain>
    </source>
</reference>
<proteinExistence type="predicted"/>
<organism evidence="4 5">
    <name type="scientific">Actinokineospora spheciospongiae</name>
    <dbReference type="NCBI Taxonomy" id="909613"/>
    <lineage>
        <taxon>Bacteria</taxon>
        <taxon>Bacillati</taxon>
        <taxon>Actinomycetota</taxon>
        <taxon>Actinomycetes</taxon>
        <taxon>Pseudonocardiales</taxon>
        <taxon>Pseudonocardiaceae</taxon>
        <taxon>Actinokineospora</taxon>
    </lineage>
</organism>
<feature type="transmembrane region" description="Helical" evidence="2">
    <location>
        <begin position="35"/>
        <end position="53"/>
    </location>
</feature>
<dbReference type="RefSeq" id="WP_035288812.1">
    <property type="nucleotide sequence ID" value="NZ_AYXG01000227.1"/>
</dbReference>
<feature type="compositionally biased region" description="Basic and acidic residues" evidence="1">
    <location>
        <begin position="118"/>
        <end position="136"/>
    </location>
</feature>
<evidence type="ECO:0000313" key="5">
    <source>
        <dbReference type="Proteomes" id="UP000019277"/>
    </source>
</evidence>
<dbReference type="AlphaFoldDB" id="W7IE98"/>
<feature type="domain" description="DUF1980" evidence="3">
    <location>
        <begin position="217"/>
        <end position="304"/>
    </location>
</feature>
<comment type="caution">
    <text evidence="4">The sequence shown here is derived from an EMBL/GenBank/DDBJ whole genome shotgun (WGS) entry which is preliminary data.</text>
</comment>
<dbReference type="InterPro" id="IPR052955">
    <property type="entry name" value="UPF0703_membrane_permease"/>
</dbReference>
<dbReference type="NCBIfam" id="TIGR03943">
    <property type="entry name" value="TIGR03943 family putative permease subunit"/>
    <property type="match status" value="1"/>
</dbReference>
<evidence type="ECO:0000256" key="1">
    <source>
        <dbReference type="SAM" id="MobiDB-lite"/>
    </source>
</evidence>
<dbReference type="OrthoDB" id="359029at2"/>
<accession>W7IE98</accession>
<name>W7IE98_9PSEU</name>
<feature type="compositionally biased region" description="Basic and acidic residues" evidence="1">
    <location>
        <begin position="74"/>
        <end position="106"/>
    </location>
</feature>
<dbReference type="PANTHER" id="PTHR40047:SF1">
    <property type="entry name" value="UPF0703 PROTEIN YCGQ"/>
    <property type="match status" value="1"/>
</dbReference>
<dbReference type="EMBL" id="AYXG01000227">
    <property type="protein sequence ID" value="EWC58883.1"/>
    <property type="molecule type" value="Genomic_DNA"/>
</dbReference>
<evidence type="ECO:0000313" key="4">
    <source>
        <dbReference type="EMBL" id="EWC58883.1"/>
    </source>
</evidence>
<dbReference type="PANTHER" id="PTHR40047">
    <property type="entry name" value="UPF0703 PROTEIN YCGQ"/>
    <property type="match status" value="1"/>
</dbReference>
<dbReference type="Pfam" id="PF21537">
    <property type="entry name" value="DUF1980_C"/>
    <property type="match status" value="1"/>
</dbReference>
<dbReference type="InterPro" id="IPR048447">
    <property type="entry name" value="DUF1980_C"/>
</dbReference>
<keyword evidence="2" id="KW-1133">Transmembrane helix</keyword>
<evidence type="ECO:0000256" key="2">
    <source>
        <dbReference type="SAM" id="Phobius"/>
    </source>
</evidence>
<gene>
    <name evidence="4" type="ORF">UO65_5885</name>
</gene>
<protein>
    <recommendedName>
        <fullName evidence="3">DUF1980 domain-containing protein</fullName>
    </recommendedName>
</protein>
<keyword evidence="2" id="KW-0472">Membrane</keyword>
<dbReference type="eggNOG" id="COG3689">
    <property type="taxonomic scope" value="Bacteria"/>
</dbReference>
<dbReference type="PATRIC" id="fig|909613.9.peg.5888"/>
<dbReference type="InterPro" id="IPR015402">
    <property type="entry name" value="DUF1980"/>
</dbReference>
<dbReference type="Proteomes" id="UP000019277">
    <property type="component" value="Unassembled WGS sequence"/>
</dbReference>
<evidence type="ECO:0000259" key="3">
    <source>
        <dbReference type="Pfam" id="PF21537"/>
    </source>
</evidence>
<dbReference type="STRING" id="909613.UO65_5885"/>
<keyword evidence="5" id="KW-1185">Reference proteome</keyword>
<sequence>MRRETQNVLLVLVGGALLKIALTGTYLLYVKPSHQYWLIAGGIVMLLLAAVSITRDLVSAARTPRDQPLPAHSGQDHTEHGQPGHTHADHVHAHAEHGQPGHDHAAHAAHHGQPGHGQAEHDHAGHGLAGDDHAGEHQHSARSAWLLLLPVLAIFLIAPPALGADSVKRADSGAAVARSATTDSALYPDLPPGDVLPLGMADFASRAAFDRSRALESRTVRLTGFIVHDGDDVHLARLSIACCAADAFPVRVRLDGRSVDTLPNDTWIDAVGKLAPGSATKENDYIPTLSLLGVTPVPQPENPYEQ</sequence>
<feature type="region of interest" description="Disordered" evidence="1">
    <location>
        <begin position="64"/>
        <end position="136"/>
    </location>
</feature>